<feature type="non-terminal residue" evidence="2">
    <location>
        <position position="1"/>
    </location>
</feature>
<name>A0A9P1GRB8_9DINO</name>
<evidence type="ECO:0000313" key="2">
    <source>
        <dbReference type="EMBL" id="CAI4019468.1"/>
    </source>
</evidence>
<dbReference type="EMBL" id="CAMXCT020006752">
    <property type="protein sequence ID" value="CAL1172843.1"/>
    <property type="molecule type" value="Genomic_DNA"/>
</dbReference>
<dbReference type="Proteomes" id="UP001152797">
    <property type="component" value="Unassembled WGS sequence"/>
</dbReference>
<reference evidence="3" key="2">
    <citation type="submission" date="2024-04" db="EMBL/GenBank/DDBJ databases">
        <authorList>
            <person name="Chen Y."/>
            <person name="Shah S."/>
            <person name="Dougan E. K."/>
            <person name="Thang M."/>
            <person name="Chan C."/>
        </authorList>
    </citation>
    <scope>NUCLEOTIDE SEQUENCE [LARGE SCALE GENOMIC DNA]</scope>
</reference>
<reference evidence="2" key="1">
    <citation type="submission" date="2022-10" db="EMBL/GenBank/DDBJ databases">
        <authorList>
            <person name="Chen Y."/>
            <person name="Dougan E. K."/>
            <person name="Chan C."/>
            <person name="Rhodes N."/>
            <person name="Thang M."/>
        </authorList>
    </citation>
    <scope>NUCLEOTIDE SEQUENCE</scope>
</reference>
<feature type="compositionally biased region" description="Basic and acidic residues" evidence="1">
    <location>
        <begin position="65"/>
        <end position="81"/>
    </location>
</feature>
<feature type="non-terminal residue" evidence="2">
    <location>
        <position position="412"/>
    </location>
</feature>
<dbReference type="EMBL" id="CAMXCT030006752">
    <property type="protein sequence ID" value="CAL4806780.1"/>
    <property type="molecule type" value="Genomic_DNA"/>
</dbReference>
<dbReference type="EMBL" id="CAMXCT010006752">
    <property type="protein sequence ID" value="CAI4019468.1"/>
    <property type="molecule type" value="Genomic_DNA"/>
</dbReference>
<accession>A0A9P1GRB8</accession>
<feature type="region of interest" description="Disordered" evidence="1">
    <location>
        <begin position="1"/>
        <end position="91"/>
    </location>
</feature>
<proteinExistence type="predicted"/>
<dbReference type="AlphaFoldDB" id="A0A9P1GRB8"/>
<evidence type="ECO:0000313" key="4">
    <source>
        <dbReference type="Proteomes" id="UP001152797"/>
    </source>
</evidence>
<gene>
    <name evidence="2" type="ORF">C1SCF055_LOCUS43965</name>
</gene>
<protein>
    <submittedName>
        <fullName evidence="2">Uncharacterized protein</fullName>
    </submittedName>
</protein>
<sequence length="412" mass="47302">DHLQVASAEEESEKDTRLWAGQDPNCSQRRPPALNLNSDDKMSGRAVSAMPDCGVAVPKGGSSEPRWKSLEEEMQKRREPLLEEEEDNRDLDSEAQYISSEEEVRVSVDNPLLRRFATLPWGVETCIQSNHPADQADDHKTADAWVSLPCADFTPWQHMNVHRQMLRLISYVHSTADRMIQVTQRSYDTVVAYIALMLRPLTSFAPFIQPDFFWQAHYEEMADGEELLALEEKPPLQEVRPFFVWQEVHLSTGTYSRWADDEEMAQAQAFLYKFYNTRHHPFLLCRGLDGIVKQGNSAERPVCCVRVLRGRVDKPPQPMRPSRCPMFDDDSESEALSRARAVYEEMERARYQPVKDSRHLQPAVQLLFVSQLARQLAKQLDCERGCCQPPVFEASVPLSDFQLEKLPVPEKL</sequence>
<evidence type="ECO:0000256" key="1">
    <source>
        <dbReference type="SAM" id="MobiDB-lite"/>
    </source>
</evidence>
<keyword evidence="4" id="KW-1185">Reference proteome</keyword>
<organism evidence="2">
    <name type="scientific">Cladocopium goreaui</name>
    <dbReference type="NCBI Taxonomy" id="2562237"/>
    <lineage>
        <taxon>Eukaryota</taxon>
        <taxon>Sar</taxon>
        <taxon>Alveolata</taxon>
        <taxon>Dinophyceae</taxon>
        <taxon>Suessiales</taxon>
        <taxon>Symbiodiniaceae</taxon>
        <taxon>Cladocopium</taxon>
    </lineage>
</organism>
<evidence type="ECO:0000313" key="3">
    <source>
        <dbReference type="EMBL" id="CAL1172843.1"/>
    </source>
</evidence>
<comment type="caution">
    <text evidence="2">The sequence shown here is derived from an EMBL/GenBank/DDBJ whole genome shotgun (WGS) entry which is preliminary data.</text>
</comment>